<dbReference type="Gene3D" id="1.20.1280.50">
    <property type="match status" value="1"/>
</dbReference>
<dbReference type="OrthoDB" id="1938527at2759"/>
<evidence type="ECO:0000313" key="2">
    <source>
        <dbReference type="EMBL" id="KAF9593456.1"/>
    </source>
</evidence>
<dbReference type="InterPro" id="IPR001810">
    <property type="entry name" value="F-box_dom"/>
</dbReference>
<dbReference type="PROSITE" id="PS50181">
    <property type="entry name" value="FBOX"/>
    <property type="match status" value="1"/>
</dbReference>
<evidence type="ECO:0000313" key="3">
    <source>
        <dbReference type="Proteomes" id="UP000631114"/>
    </source>
</evidence>
<comment type="caution">
    <text evidence="2">The sequence shown here is derived from an EMBL/GenBank/DDBJ whole genome shotgun (WGS) entry which is preliminary data.</text>
</comment>
<dbReference type="InterPro" id="IPR017451">
    <property type="entry name" value="F-box-assoc_interact_dom"/>
</dbReference>
<gene>
    <name evidence="2" type="ORF">IFM89_023273</name>
</gene>
<dbReference type="PANTHER" id="PTHR31672">
    <property type="entry name" value="BNACNNG10540D PROTEIN"/>
    <property type="match status" value="1"/>
</dbReference>
<dbReference type="NCBIfam" id="TIGR01640">
    <property type="entry name" value="F_box_assoc_1"/>
    <property type="match status" value="1"/>
</dbReference>
<dbReference type="InterPro" id="IPR050796">
    <property type="entry name" value="SCF_F-box_component"/>
</dbReference>
<dbReference type="AlphaFoldDB" id="A0A835LN71"/>
<accession>A0A835LN71</accession>
<dbReference type="InterPro" id="IPR036047">
    <property type="entry name" value="F-box-like_dom_sf"/>
</dbReference>
<dbReference type="Pfam" id="PF00646">
    <property type="entry name" value="F-box"/>
    <property type="match status" value="1"/>
</dbReference>
<dbReference type="SUPFAM" id="SSF50965">
    <property type="entry name" value="Galactose oxidase, central domain"/>
    <property type="match status" value="1"/>
</dbReference>
<dbReference type="InterPro" id="IPR011043">
    <property type="entry name" value="Gal_Oxase/kelch_b-propeller"/>
</dbReference>
<protein>
    <recommendedName>
        <fullName evidence="1">F-box domain-containing protein</fullName>
    </recommendedName>
</protein>
<dbReference type="SUPFAM" id="SSF81383">
    <property type="entry name" value="F-box domain"/>
    <property type="match status" value="1"/>
</dbReference>
<reference evidence="2 3" key="1">
    <citation type="submission" date="2020-10" db="EMBL/GenBank/DDBJ databases">
        <title>The Coptis chinensis genome and diversification of protoberbering-type alkaloids.</title>
        <authorList>
            <person name="Wang B."/>
            <person name="Shu S."/>
            <person name="Song C."/>
            <person name="Liu Y."/>
        </authorList>
    </citation>
    <scope>NUCLEOTIDE SEQUENCE [LARGE SCALE GENOMIC DNA]</scope>
    <source>
        <strain evidence="2">HL-2020</strain>
        <tissue evidence="2">Leaf</tissue>
    </source>
</reference>
<dbReference type="Pfam" id="PF08268">
    <property type="entry name" value="FBA_3"/>
    <property type="match status" value="1"/>
</dbReference>
<keyword evidence="3" id="KW-1185">Reference proteome</keyword>
<organism evidence="2 3">
    <name type="scientific">Coptis chinensis</name>
    <dbReference type="NCBI Taxonomy" id="261450"/>
    <lineage>
        <taxon>Eukaryota</taxon>
        <taxon>Viridiplantae</taxon>
        <taxon>Streptophyta</taxon>
        <taxon>Embryophyta</taxon>
        <taxon>Tracheophyta</taxon>
        <taxon>Spermatophyta</taxon>
        <taxon>Magnoliopsida</taxon>
        <taxon>Ranunculales</taxon>
        <taxon>Ranunculaceae</taxon>
        <taxon>Coptidoideae</taxon>
        <taxon>Coptis</taxon>
    </lineage>
</organism>
<dbReference type="PANTHER" id="PTHR31672:SF11">
    <property type="entry name" value="F-BOX PROTEIN CPR1-LIKE ISOFORM X2"/>
    <property type="match status" value="1"/>
</dbReference>
<feature type="domain" description="F-box" evidence="1">
    <location>
        <begin position="19"/>
        <end position="65"/>
    </location>
</feature>
<name>A0A835LN71_9MAGN</name>
<dbReference type="EMBL" id="JADFTS010000008">
    <property type="protein sequence ID" value="KAF9593456.1"/>
    <property type="molecule type" value="Genomic_DNA"/>
</dbReference>
<dbReference type="SMART" id="SM00256">
    <property type="entry name" value="FBOX"/>
    <property type="match status" value="1"/>
</dbReference>
<proteinExistence type="predicted"/>
<evidence type="ECO:0000259" key="1">
    <source>
        <dbReference type="PROSITE" id="PS50181"/>
    </source>
</evidence>
<sequence>MAKSTDEDQEKQEDMKIKKPITPHLSDDVMIKILTRLRAKELNQIRYVCKQWNNIIRDPYFIKQHSLNSEYGVIVQISPGDDVRFINMKGGNIYEYNIDTILKGGIVATCDGLVLLQLDGLWSLKFYIINLTTRENLELPLCSERPGRESYAIDYIPSRNEYKVARLLGGEEGDSKWDLACEVLIVNGCDKLQWKSIDAPDVDMTKCFGYRPISVNGVVYWVEYPRHMVLCLDLSDDKFHQTPLPKISLSKGGFIGMGNYLSFLKYTAPEDLDVWVLKDFCKGEWVKQQTISVRSKIIECMPICSFENGDVIVFRKRKTLWAYNAKLQMWTKLGNAERIYFWGSHMSSIVFPKAQCTRSVM</sequence>
<dbReference type="InterPro" id="IPR013187">
    <property type="entry name" value="F-box-assoc_dom_typ3"/>
</dbReference>
<dbReference type="Proteomes" id="UP000631114">
    <property type="component" value="Unassembled WGS sequence"/>
</dbReference>